<protein>
    <submittedName>
        <fullName evidence="1">Uncharacterized protein</fullName>
    </submittedName>
</protein>
<dbReference type="Proteomes" id="UP000011682">
    <property type="component" value="Unassembled WGS sequence"/>
</dbReference>
<dbReference type="EMBL" id="ANAH02000023">
    <property type="protein sequence ID" value="EPX58691.1"/>
    <property type="molecule type" value="Genomic_DNA"/>
</dbReference>
<evidence type="ECO:0000313" key="1">
    <source>
        <dbReference type="EMBL" id="EPX58691.1"/>
    </source>
</evidence>
<gene>
    <name evidence="1" type="ORF">D187_003889</name>
</gene>
<evidence type="ECO:0000313" key="2">
    <source>
        <dbReference type="Proteomes" id="UP000011682"/>
    </source>
</evidence>
<keyword evidence="2" id="KW-1185">Reference proteome</keyword>
<accession>S9P6A2</accession>
<sequence length="147" mass="16139">MHHLQRPARVVRARVRVVQALARRGHDADGQRLGDPPARVVRLAQHPPQVLAVDVLHGDEVGAVGLPELVHLGDVGVVELGGDERFVAEHLDEFRVLRQVRQDALDHHVLGEPLDAPLAREPHLGHAASGELLDELVFPKELRVHPG</sequence>
<organism evidence="1 2">
    <name type="scientific">Cystobacter fuscus (strain ATCC 25194 / DSM 2262 / NBRC 100088 / M29)</name>
    <dbReference type="NCBI Taxonomy" id="1242864"/>
    <lineage>
        <taxon>Bacteria</taxon>
        <taxon>Pseudomonadati</taxon>
        <taxon>Myxococcota</taxon>
        <taxon>Myxococcia</taxon>
        <taxon>Myxococcales</taxon>
        <taxon>Cystobacterineae</taxon>
        <taxon>Archangiaceae</taxon>
        <taxon>Cystobacter</taxon>
    </lineage>
</organism>
<reference evidence="1" key="1">
    <citation type="submission" date="2013-05" db="EMBL/GenBank/DDBJ databases">
        <title>Genome assembly of Cystobacter fuscus DSM 2262.</title>
        <authorList>
            <person name="Sharma G."/>
            <person name="Khatri I."/>
            <person name="Kaur C."/>
            <person name="Mayilraj S."/>
            <person name="Subramanian S."/>
        </authorList>
    </citation>
    <scope>NUCLEOTIDE SEQUENCE [LARGE SCALE GENOMIC DNA]</scope>
    <source>
        <strain evidence="1">DSM 2262</strain>
    </source>
</reference>
<name>S9P6A2_CYSF2</name>
<comment type="caution">
    <text evidence="1">The sequence shown here is derived from an EMBL/GenBank/DDBJ whole genome shotgun (WGS) entry which is preliminary data.</text>
</comment>
<proteinExistence type="predicted"/>
<dbReference type="AlphaFoldDB" id="S9P6A2"/>